<evidence type="ECO:0000313" key="7">
    <source>
        <dbReference type="Proteomes" id="UP000271087"/>
    </source>
</evidence>
<dbReference type="GO" id="GO:0008289">
    <property type="term" value="F:lipid binding"/>
    <property type="evidence" value="ECO:0007669"/>
    <property type="project" value="InterPro"/>
</dbReference>
<evidence type="ECO:0000259" key="5">
    <source>
        <dbReference type="SMART" id="SM00329"/>
    </source>
</evidence>
<dbReference type="OrthoDB" id="10255543at2759"/>
<dbReference type="Proteomes" id="UP000271087">
    <property type="component" value="Unassembled WGS sequence"/>
</dbReference>
<dbReference type="Pfam" id="PF01273">
    <property type="entry name" value="LBP_BPI_CETP"/>
    <property type="match status" value="1"/>
</dbReference>
<evidence type="ECO:0000256" key="3">
    <source>
        <dbReference type="SAM" id="SignalP"/>
    </source>
</evidence>
<evidence type="ECO:0000256" key="2">
    <source>
        <dbReference type="ARBA" id="ARBA00023157"/>
    </source>
</evidence>
<protein>
    <submittedName>
        <fullName evidence="8">BPI2 domain-containing protein</fullName>
    </submittedName>
</protein>
<evidence type="ECO:0000313" key="8">
    <source>
        <dbReference type="WBParaSite" id="nOo.2.0.1.t09042-RA"/>
    </source>
</evidence>
<proteinExistence type="inferred from homology"/>
<evidence type="ECO:0000313" key="6">
    <source>
        <dbReference type="EMBL" id="VDM92205.1"/>
    </source>
</evidence>
<evidence type="ECO:0000259" key="4">
    <source>
        <dbReference type="SMART" id="SM00328"/>
    </source>
</evidence>
<dbReference type="Gene3D" id="3.15.20.10">
    <property type="entry name" value="Bactericidal permeability-increasing protein, domain 2"/>
    <property type="match status" value="1"/>
</dbReference>
<dbReference type="Gene3D" id="3.15.10.10">
    <property type="entry name" value="Bactericidal permeability-increasing protein, domain 1"/>
    <property type="match status" value="1"/>
</dbReference>
<accession>A0A182ELQ2</accession>
<sequence>MIYHHSSIILQLVEFLLLLIAEGRIVFEKPSNWNNAPGWPAVKIRLTKRGAEHVKQVGVKILNEEISQLSGFQTLHSFSEQGVAGRVQLYDINVLRYSPPRYTSVEFVPPSYIVFQMDRMDIALAGRFAGTVALIPVTGSVTGDLRQMSIRLQTKFIRAMNGYIEVKVVGCSTVVYYSHFSISANGALNGFVKMIEARINEVIRRKIPNVFCNSLQRIIEDSSPRLFRRLAFTNLTDQFHSINLIDNMIINKLFRRLTKGLYIDNRNIANPIITTDYFETQQKGEIRYENDYRPTPFNPPAMHTGNDSSRMLYFYGSEYLFNSLLYHAYEGDRMIVEIDETNLPPQYQSIVRTSCDNSQSSSRSFVSSLCLGMLIPEVAVRYPNLSSSFVLLPHQIPEFRFSKDTGSIDLKSRVLTYINENERRKQIMVSTADLQADFRLLVEDQKFAAALKINKFDIRLHRSAIKGLNSNSITQLAPLAKTFLGPQLVKALRKGIPFPLKDSIEFINPELIIRDKFVEIATDFRLGEQKLREEVQKAFSSVFQN</sequence>
<dbReference type="SUPFAM" id="SSF55394">
    <property type="entry name" value="Bactericidal permeability-increasing protein, BPI"/>
    <property type="match status" value="2"/>
</dbReference>
<dbReference type="WBParaSite" id="nOo.2.0.1.t09042-RA">
    <property type="protein sequence ID" value="nOo.2.0.1.t09042-RA"/>
    <property type="gene ID" value="nOo.2.0.1.g09042"/>
</dbReference>
<dbReference type="InterPro" id="IPR032942">
    <property type="entry name" value="BPI/LBP/Plunc"/>
</dbReference>
<feature type="signal peptide" evidence="3">
    <location>
        <begin position="1"/>
        <end position="23"/>
    </location>
</feature>
<dbReference type="EMBL" id="UYRW01004138">
    <property type="protein sequence ID" value="VDM92205.1"/>
    <property type="molecule type" value="Genomic_DNA"/>
</dbReference>
<reference evidence="6 7" key="2">
    <citation type="submission" date="2018-08" db="EMBL/GenBank/DDBJ databases">
        <authorList>
            <person name="Laetsch R D."/>
            <person name="Stevens L."/>
            <person name="Kumar S."/>
            <person name="Blaxter L. M."/>
        </authorList>
    </citation>
    <scope>NUCLEOTIDE SEQUENCE [LARGE SCALE GENOMIC DNA]</scope>
</reference>
<name>A0A182ELQ2_ONCOC</name>
<organism evidence="8">
    <name type="scientific">Onchocerca ochengi</name>
    <name type="common">Filarial nematode worm</name>
    <dbReference type="NCBI Taxonomy" id="42157"/>
    <lineage>
        <taxon>Eukaryota</taxon>
        <taxon>Metazoa</taxon>
        <taxon>Ecdysozoa</taxon>
        <taxon>Nematoda</taxon>
        <taxon>Chromadorea</taxon>
        <taxon>Rhabditida</taxon>
        <taxon>Spirurina</taxon>
        <taxon>Spiruromorpha</taxon>
        <taxon>Filarioidea</taxon>
        <taxon>Onchocercidae</taxon>
        <taxon>Onchocerca</taxon>
    </lineage>
</organism>
<dbReference type="PANTHER" id="PTHR10504">
    <property type="entry name" value="BACTERICIDAL PERMEABILITY-INCREASING BPI PROTEIN-RELATED"/>
    <property type="match status" value="1"/>
</dbReference>
<feature type="domain" description="Lipid-binding serum glycoprotein C-terminal" evidence="5">
    <location>
        <begin position="306"/>
        <end position="522"/>
    </location>
</feature>
<dbReference type="GO" id="GO:0005615">
    <property type="term" value="C:extracellular space"/>
    <property type="evidence" value="ECO:0007669"/>
    <property type="project" value="TreeGrafter"/>
</dbReference>
<keyword evidence="3" id="KW-0732">Signal</keyword>
<gene>
    <name evidence="6" type="ORF">NOO_LOCUS9042</name>
</gene>
<dbReference type="STRING" id="42157.A0A182ELQ2"/>
<feature type="chain" id="PRO_5043137679" evidence="3">
    <location>
        <begin position="24"/>
        <end position="545"/>
    </location>
</feature>
<feature type="domain" description="Lipid-binding serum glycoprotein N-terminal" evidence="4">
    <location>
        <begin position="45"/>
        <end position="266"/>
    </location>
</feature>
<dbReference type="Pfam" id="PF02886">
    <property type="entry name" value="LBP_BPI_CETP_C"/>
    <property type="match status" value="1"/>
</dbReference>
<evidence type="ECO:0000256" key="1">
    <source>
        <dbReference type="ARBA" id="ARBA00007292"/>
    </source>
</evidence>
<keyword evidence="2" id="KW-1015">Disulfide bond</keyword>
<dbReference type="InterPro" id="IPR017943">
    <property type="entry name" value="Bactericidal_perm-incr_a/b_dom"/>
</dbReference>
<reference evidence="8" key="1">
    <citation type="submission" date="2016-06" db="UniProtKB">
        <authorList>
            <consortium name="WormBaseParasite"/>
        </authorList>
    </citation>
    <scope>IDENTIFICATION</scope>
</reference>
<keyword evidence="7" id="KW-1185">Reference proteome</keyword>
<dbReference type="SMART" id="SM00328">
    <property type="entry name" value="BPI1"/>
    <property type="match status" value="1"/>
</dbReference>
<dbReference type="PANTHER" id="PTHR10504:SF131">
    <property type="entry name" value="BPI2 DOMAIN-CONTAINING PROTEIN"/>
    <property type="match status" value="1"/>
</dbReference>
<dbReference type="InterPro" id="IPR001124">
    <property type="entry name" value="Lipid-bd_serum_glycop_C"/>
</dbReference>
<dbReference type="AlphaFoldDB" id="A0A182ELQ2"/>
<dbReference type="SMART" id="SM00329">
    <property type="entry name" value="BPI2"/>
    <property type="match status" value="1"/>
</dbReference>
<comment type="similarity">
    <text evidence="1">Belongs to the BPI/LBP/Plunc superfamily. BPI/LBP family.</text>
</comment>
<dbReference type="InterPro" id="IPR017942">
    <property type="entry name" value="Lipid-bd_serum_glycop_N"/>
</dbReference>